<dbReference type="AlphaFoldDB" id="X1KHS3"/>
<feature type="non-terminal residue" evidence="1">
    <location>
        <position position="1"/>
    </location>
</feature>
<comment type="caution">
    <text evidence="1">The sequence shown here is derived from an EMBL/GenBank/DDBJ whole genome shotgun (WGS) entry which is preliminary data.</text>
</comment>
<proteinExistence type="predicted"/>
<name>X1KHS3_9ZZZZ</name>
<dbReference type="EMBL" id="BARV01003408">
    <property type="protein sequence ID" value="GAI06592.1"/>
    <property type="molecule type" value="Genomic_DNA"/>
</dbReference>
<organism evidence="1">
    <name type="scientific">marine sediment metagenome</name>
    <dbReference type="NCBI Taxonomy" id="412755"/>
    <lineage>
        <taxon>unclassified sequences</taxon>
        <taxon>metagenomes</taxon>
        <taxon>ecological metagenomes</taxon>
    </lineage>
</organism>
<protein>
    <submittedName>
        <fullName evidence="1">Uncharacterized protein</fullName>
    </submittedName>
</protein>
<sequence length="193" mass="21693">PAPKMTKDVLQKVSQVEAKREAEENIAHAIIPAEAPSEAVLTPDQFDAAKAVEAYEETTSQEEEEGARIEQVKRLPADYPCHGCLNAKRCDRMTVYAGEDGKHYCEQRVTGETAEELRQKATVEIPEELRHLIEKKAGTRAQVLDLNEIYLSRWQKELKGGYALLSKVLDQIAVKIANVCADEHIFSEQPQYD</sequence>
<reference evidence="1" key="1">
    <citation type="journal article" date="2014" name="Front. Microbiol.">
        <title>High frequency of phylogenetically diverse reductive dehalogenase-homologous genes in deep subseafloor sedimentary metagenomes.</title>
        <authorList>
            <person name="Kawai M."/>
            <person name="Futagami T."/>
            <person name="Toyoda A."/>
            <person name="Takaki Y."/>
            <person name="Nishi S."/>
            <person name="Hori S."/>
            <person name="Arai W."/>
            <person name="Tsubouchi T."/>
            <person name="Morono Y."/>
            <person name="Uchiyama I."/>
            <person name="Ito T."/>
            <person name="Fujiyama A."/>
            <person name="Inagaki F."/>
            <person name="Takami H."/>
        </authorList>
    </citation>
    <scope>NUCLEOTIDE SEQUENCE</scope>
    <source>
        <strain evidence="1">Expedition CK06-06</strain>
    </source>
</reference>
<evidence type="ECO:0000313" key="1">
    <source>
        <dbReference type="EMBL" id="GAI06592.1"/>
    </source>
</evidence>
<accession>X1KHS3</accession>
<gene>
    <name evidence="1" type="ORF">S06H3_08167</name>
</gene>